<keyword evidence="1" id="KW-0472">Membrane</keyword>
<protein>
    <submittedName>
        <fullName evidence="2">Uncharacterized protein</fullName>
    </submittedName>
</protein>
<name>A0A8J5JZT8_HOMAM</name>
<sequence length="156" mass="17298">LPGSLRTAHHASHSKRWIKTQCKSKGGSVIPEVAVMKTVATVLLLLGVSALVLVPANTMRSKHHGRGYEKKCANSTDQAECLRRVKVCHSVLGRLEHLKDCANQLNIELPPGKLPIQHPKNEPELLEKLVDRINFCPPESSFRAFYKCAWQGCTTP</sequence>
<proteinExistence type="predicted"/>
<evidence type="ECO:0000313" key="2">
    <source>
        <dbReference type="EMBL" id="KAG7164853.1"/>
    </source>
</evidence>
<keyword evidence="1" id="KW-1133">Transmembrane helix</keyword>
<feature type="non-terminal residue" evidence="2">
    <location>
        <position position="1"/>
    </location>
</feature>
<dbReference type="Proteomes" id="UP000747542">
    <property type="component" value="Unassembled WGS sequence"/>
</dbReference>
<keyword evidence="3" id="KW-1185">Reference proteome</keyword>
<evidence type="ECO:0000256" key="1">
    <source>
        <dbReference type="SAM" id="Phobius"/>
    </source>
</evidence>
<keyword evidence="1" id="KW-0812">Transmembrane</keyword>
<dbReference type="EMBL" id="JAHLQT010024908">
    <property type="protein sequence ID" value="KAG7164853.1"/>
    <property type="molecule type" value="Genomic_DNA"/>
</dbReference>
<reference evidence="2" key="1">
    <citation type="journal article" date="2021" name="Sci. Adv.">
        <title>The American lobster genome reveals insights on longevity, neural, and immune adaptations.</title>
        <authorList>
            <person name="Polinski J.M."/>
            <person name="Zimin A.V."/>
            <person name="Clark K.F."/>
            <person name="Kohn A.B."/>
            <person name="Sadowski N."/>
            <person name="Timp W."/>
            <person name="Ptitsyn A."/>
            <person name="Khanna P."/>
            <person name="Romanova D.Y."/>
            <person name="Williams P."/>
            <person name="Greenwood S.J."/>
            <person name="Moroz L.L."/>
            <person name="Walt D.R."/>
            <person name="Bodnar A.G."/>
        </authorList>
    </citation>
    <scope>NUCLEOTIDE SEQUENCE</scope>
    <source>
        <strain evidence="2">GMGI-L3</strain>
    </source>
</reference>
<feature type="transmembrane region" description="Helical" evidence="1">
    <location>
        <begin position="34"/>
        <end position="56"/>
    </location>
</feature>
<accession>A0A8J5JZT8</accession>
<dbReference type="AlphaFoldDB" id="A0A8J5JZT8"/>
<organism evidence="2 3">
    <name type="scientific">Homarus americanus</name>
    <name type="common">American lobster</name>
    <dbReference type="NCBI Taxonomy" id="6706"/>
    <lineage>
        <taxon>Eukaryota</taxon>
        <taxon>Metazoa</taxon>
        <taxon>Ecdysozoa</taxon>
        <taxon>Arthropoda</taxon>
        <taxon>Crustacea</taxon>
        <taxon>Multicrustacea</taxon>
        <taxon>Malacostraca</taxon>
        <taxon>Eumalacostraca</taxon>
        <taxon>Eucarida</taxon>
        <taxon>Decapoda</taxon>
        <taxon>Pleocyemata</taxon>
        <taxon>Astacidea</taxon>
        <taxon>Nephropoidea</taxon>
        <taxon>Nephropidae</taxon>
        <taxon>Homarus</taxon>
    </lineage>
</organism>
<evidence type="ECO:0000313" key="3">
    <source>
        <dbReference type="Proteomes" id="UP000747542"/>
    </source>
</evidence>
<gene>
    <name evidence="2" type="ORF">Hamer_G017245</name>
</gene>
<comment type="caution">
    <text evidence="2">The sequence shown here is derived from an EMBL/GenBank/DDBJ whole genome shotgun (WGS) entry which is preliminary data.</text>
</comment>